<dbReference type="Proteomes" id="UP000001623">
    <property type="component" value="Chromosome"/>
</dbReference>
<evidence type="ECO:0000256" key="2">
    <source>
        <dbReference type="SAM" id="SignalP"/>
    </source>
</evidence>
<feature type="chain" id="PRO_5003365480" evidence="2">
    <location>
        <begin position="24"/>
        <end position="196"/>
    </location>
</feature>
<feature type="compositionally biased region" description="Gly residues" evidence="1">
    <location>
        <begin position="93"/>
        <end position="109"/>
    </location>
</feature>
<organism evidence="3 4">
    <name type="scientific">Mesorhizobium opportunistum (strain LMG 24607 / HAMBI 3007 / WSM2075)</name>
    <dbReference type="NCBI Taxonomy" id="536019"/>
    <lineage>
        <taxon>Bacteria</taxon>
        <taxon>Pseudomonadati</taxon>
        <taxon>Pseudomonadota</taxon>
        <taxon>Alphaproteobacteria</taxon>
        <taxon>Hyphomicrobiales</taxon>
        <taxon>Phyllobacteriaceae</taxon>
        <taxon>Mesorhizobium</taxon>
    </lineage>
</organism>
<keyword evidence="2" id="KW-0732">Signal</keyword>
<proteinExistence type="predicted"/>
<evidence type="ECO:0000256" key="1">
    <source>
        <dbReference type="SAM" id="MobiDB-lite"/>
    </source>
</evidence>
<reference evidence="3 4" key="1">
    <citation type="submission" date="2010-10" db="EMBL/GenBank/DDBJ databases">
        <title>Complete sequence of Mesorhizobium opportunistum WSM2075.</title>
        <authorList>
            <consortium name="US DOE Joint Genome Institute"/>
            <person name="Lucas S."/>
            <person name="Copeland A."/>
            <person name="Lapidus A."/>
            <person name="Cheng J.-F."/>
            <person name="Bruce D."/>
            <person name="Goodwin L."/>
            <person name="Pitluck S."/>
            <person name="Chertkov O."/>
            <person name="Misra M."/>
            <person name="Detter J.C."/>
            <person name="Han C."/>
            <person name="Tapia R."/>
            <person name="Land M."/>
            <person name="Hauser L."/>
            <person name="Kyrpides N."/>
            <person name="Ovchinnikova G."/>
            <person name="Mavrommatis K.M."/>
            <person name="Tiwari R.P."/>
            <person name="Howieson J.G."/>
            <person name="O'Hara G.W."/>
            <person name="Nandasena K.G."/>
            <person name="Woyke T."/>
        </authorList>
    </citation>
    <scope>NUCLEOTIDE SEQUENCE [LARGE SCALE GENOMIC DNA]</scope>
    <source>
        <strain evidence="4">LMG 24607 / HAMBI 3007 / WSM2075</strain>
    </source>
</reference>
<feature type="region of interest" description="Disordered" evidence="1">
    <location>
        <begin position="88"/>
        <end position="196"/>
    </location>
</feature>
<protein>
    <submittedName>
        <fullName evidence="3">Glycine-rich protein</fullName>
    </submittedName>
</protein>
<evidence type="ECO:0000313" key="4">
    <source>
        <dbReference type="Proteomes" id="UP000001623"/>
    </source>
</evidence>
<gene>
    <name evidence="3" type="ordered locus">Mesop_2122</name>
</gene>
<dbReference type="KEGG" id="mop:Mesop_2122"/>
<feature type="compositionally biased region" description="Basic and acidic residues" evidence="1">
    <location>
        <begin position="110"/>
        <end position="123"/>
    </location>
</feature>
<dbReference type="HOGENOM" id="CLU_1388801_0_0_5"/>
<feature type="signal peptide" evidence="2">
    <location>
        <begin position="1"/>
        <end position="23"/>
    </location>
</feature>
<feature type="compositionally biased region" description="Basic and acidic residues" evidence="1">
    <location>
        <begin position="152"/>
        <end position="165"/>
    </location>
</feature>
<evidence type="ECO:0000313" key="3">
    <source>
        <dbReference type="EMBL" id="AEH86601.1"/>
    </source>
</evidence>
<name>F7YBD1_MESOW</name>
<dbReference type="eggNOG" id="COG0513">
    <property type="taxonomic scope" value="Bacteria"/>
</dbReference>
<dbReference type="EMBL" id="CP002279">
    <property type="protein sequence ID" value="AEH86601.1"/>
    <property type="molecule type" value="Genomic_DNA"/>
</dbReference>
<feature type="compositionally biased region" description="Gly residues" evidence="1">
    <location>
        <begin position="124"/>
        <end position="137"/>
    </location>
</feature>
<dbReference type="STRING" id="536019.Mesop_2122"/>
<feature type="compositionally biased region" description="Gly residues" evidence="1">
    <location>
        <begin position="180"/>
        <end position="196"/>
    </location>
</feature>
<dbReference type="AlphaFoldDB" id="F7YBD1"/>
<accession>F7YBD1</accession>
<sequence>MLLSMTLMRKVYSTLLVSSAVLAASMTSSTAAQDSIRPRMTAAQCQPLTDANYAMCCIAINRGSILSSDQLDQCPPITTSLIATTLSRIGDSNGPGNGGGSSGGGTGGKGGDDGGKGGDDGGKGGDNGGKGGDNGGKSGDDGGKSGDNGGKSGDDGGKSGDDGGKSGDNGGKSGDDGGKSGDNGGKGGDSGRGSGH</sequence>